<evidence type="ECO:0000256" key="2">
    <source>
        <dbReference type="SAM" id="Phobius"/>
    </source>
</evidence>
<sequence length="78" mass="8158">MTVELATVLARTGEGAKAGPIGLAVILLLCIVCYFLFKSMSKHMRNVRENFPRDDAPAGTGDGTAAGGDDPAPERAQP</sequence>
<dbReference type="Proteomes" id="UP000186132">
    <property type="component" value="Unassembled WGS sequence"/>
</dbReference>
<dbReference type="STRING" id="1206085.SAMN05443575_3831"/>
<gene>
    <name evidence="3" type="ORF">SAMN05443575_3831</name>
</gene>
<name>A0A1M5SV74_9ACTN</name>
<dbReference type="RefSeq" id="WP_073392035.1">
    <property type="nucleotide sequence ID" value="NZ_FQVU01000006.1"/>
</dbReference>
<evidence type="ECO:0000313" key="4">
    <source>
        <dbReference type="Proteomes" id="UP000186132"/>
    </source>
</evidence>
<keyword evidence="4" id="KW-1185">Reference proteome</keyword>
<dbReference type="AlphaFoldDB" id="A0A1M5SV74"/>
<keyword evidence="2" id="KW-0812">Transmembrane</keyword>
<proteinExistence type="predicted"/>
<organism evidence="3 4">
    <name type="scientific">Jatrophihabitans endophyticus</name>
    <dbReference type="NCBI Taxonomy" id="1206085"/>
    <lineage>
        <taxon>Bacteria</taxon>
        <taxon>Bacillati</taxon>
        <taxon>Actinomycetota</taxon>
        <taxon>Actinomycetes</taxon>
        <taxon>Jatrophihabitantales</taxon>
        <taxon>Jatrophihabitantaceae</taxon>
        <taxon>Jatrophihabitans</taxon>
    </lineage>
</organism>
<feature type="region of interest" description="Disordered" evidence="1">
    <location>
        <begin position="48"/>
        <end position="78"/>
    </location>
</feature>
<dbReference type="EMBL" id="FQVU01000006">
    <property type="protein sequence ID" value="SHH42389.1"/>
    <property type="molecule type" value="Genomic_DNA"/>
</dbReference>
<protein>
    <submittedName>
        <fullName evidence="3">Uncharacterized protein</fullName>
    </submittedName>
</protein>
<evidence type="ECO:0000256" key="1">
    <source>
        <dbReference type="SAM" id="MobiDB-lite"/>
    </source>
</evidence>
<reference evidence="3 4" key="1">
    <citation type="submission" date="2016-11" db="EMBL/GenBank/DDBJ databases">
        <authorList>
            <person name="Jaros S."/>
            <person name="Januszkiewicz K."/>
            <person name="Wedrychowicz H."/>
        </authorList>
    </citation>
    <scope>NUCLEOTIDE SEQUENCE [LARGE SCALE GENOMIC DNA]</scope>
    <source>
        <strain evidence="3 4">DSM 45627</strain>
    </source>
</reference>
<evidence type="ECO:0000313" key="3">
    <source>
        <dbReference type="EMBL" id="SHH42389.1"/>
    </source>
</evidence>
<dbReference type="OrthoDB" id="4775389at2"/>
<accession>A0A1M5SV74</accession>
<feature type="transmembrane region" description="Helical" evidence="2">
    <location>
        <begin position="20"/>
        <end position="37"/>
    </location>
</feature>
<keyword evidence="2" id="KW-1133">Transmembrane helix</keyword>
<keyword evidence="2" id="KW-0472">Membrane</keyword>